<reference evidence="1" key="1">
    <citation type="journal article" date="2014" name="Front. Microbiol.">
        <title>High frequency of phylogenetically diverse reductive dehalogenase-homologous genes in deep subseafloor sedimentary metagenomes.</title>
        <authorList>
            <person name="Kawai M."/>
            <person name="Futagami T."/>
            <person name="Toyoda A."/>
            <person name="Takaki Y."/>
            <person name="Nishi S."/>
            <person name="Hori S."/>
            <person name="Arai W."/>
            <person name="Tsubouchi T."/>
            <person name="Morono Y."/>
            <person name="Uchiyama I."/>
            <person name="Ito T."/>
            <person name="Fujiyama A."/>
            <person name="Inagaki F."/>
            <person name="Takami H."/>
        </authorList>
    </citation>
    <scope>NUCLEOTIDE SEQUENCE</scope>
    <source>
        <strain evidence="1">Expedition CK06-06</strain>
    </source>
</reference>
<dbReference type="EMBL" id="BART01004628">
    <property type="protein sequence ID" value="GAG55185.1"/>
    <property type="molecule type" value="Genomic_DNA"/>
</dbReference>
<dbReference type="AlphaFoldDB" id="X0YH02"/>
<evidence type="ECO:0000313" key="1">
    <source>
        <dbReference type="EMBL" id="GAG55185.1"/>
    </source>
</evidence>
<protein>
    <submittedName>
        <fullName evidence="1">Uncharacterized protein</fullName>
    </submittedName>
</protein>
<sequence>MHVGKIKNLRVLALCFLALVVTPLPMQFDIGSMTTNSELLLDSFSMDDGFNTLTTPEKLKIMNNDEIWLPSDYEPALPKEGILD</sequence>
<organism evidence="1">
    <name type="scientific">marine sediment metagenome</name>
    <dbReference type="NCBI Taxonomy" id="412755"/>
    <lineage>
        <taxon>unclassified sequences</taxon>
        <taxon>metagenomes</taxon>
        <taxon>ecological metagenomes</taxon>
    </lineage>
</organism>
<feature type="non-terminal residue" evidence="1">
    <location>
        <position position="84"/>
    </location>
</feature>
<accession>X0YH02</accession>
<gene>
    <name evidence="1" type="ORF">S01H4_11449</name>
</gene>
<name>X0YH02_9ZZZZ</name>
<comment type="caution">
    <text evidence="1">The sequence shown here is derived from an EMBL/GenBank/DDBJ whole genome shotgun (WGS) entry which is preliminary data.</text>
</comment>
<proteinExistence type="predicted"/>